<feature type="transmembrane region" description="Helical" evidence="1">
    <location>
        <begin position="117"/>
        <end position="139"/>
    </location>
</feature>
<feature type="transmembrane region" description="Helical" evidence="1">
    <location>
        <begin position="35"/>
        <end position="54"/>
    </location>
</feature>
<feature type="transmembrane region" description="Helical" evidence="1">
    <location>
        <begin position="66"/>
        <end position="85"/>
    </location>
</feature>
<evidence type="ECO:0000313" key="2">
    <source>
        <dbReference type="EMBL" id="MDC8754944.1"/>
    </source>
</evidence>
<keyword evidence="1" id="KW-0812">Transmembrane</keyword>
<evidence type="ECO:0000256" key="1">
    <source>
        <dbReference type="SAM" id="Phobius"/>
    </source>
</evidence>
<name>A0ABT5JQI7_9SPHN</name>
<feature type="transmembrane region" description="Helical" evidence="1">
    <location>
        <begin position="92"/>
        <end position="111"/>
    </location>
</feature>
<gene>
    <name evidence="2" type="ORF">OIK40_09855</name>
</gene>
<dbReference type="Proteomes" id="UP001216558">
    <property type="component" value="Unassembled WGS sequence"/>
</dbReference>
<accession>A0ABT5JQI7</accession>
<keyword evidence="3" id="KW-1185">Reference proteome</keyword>
<comment type="caution">
    <text evidence="2">The sequence shown here is derived from an EMBL/GenBank/DDBJ whole genome shotgun (WGS) entry which is preliminary data.</text>
</comment>
<dbReference type="RefSeq" id="WP_273678153.1">
    <property type="nucleotide sequence ID" value="NZ_JAQQXQ010000006.1"/>
</dbReference>
<keyword evidence="1" id="KW-0472">Membrane</keyword>
<proteinExistence type="predicted"/>
<reference evidence="2 3" key="1">
    <citation type="submission" date="2022-10" db="EMBL/GenBank/DDBJ databases">
        <title>Erythrobacter sp. sf7 Genome sequencing.</title>
        <authorList>
            <person name="Park S."/>
        </authorList>
    </citation>
    <scope>NUCLEOTIDE SEQUENCE [LARGE SCALE GENOMIC DNA]</scope>
    <source>
        <strain evidence="3">sf7</strain>
    </source>
</reference>
<keyword evidence="1" id="KW-1133">Transmembrane helix</keyword>
<protein>
    <submittedName>
        <fullName evidence="2">Uncharacterized protein</fullName>
    </submittedName>
</protein>
<dbReference type="EMBL" id="JAQQXQ010000006">
    <property type="protein sequence ID" value="MDC8754944.1"/>
    <property type="molecule type" value="Genomic_DNA"/>
</dbReference>
<sequence>MIVELFNEYRAPAQHIASILLAMAIWRWGASPERWLIGLFVGTMVVPIYVYDLLGLGNLNFGRFAWIWVVLDIVAMLAFVAVALNANRNYPLWIAAFQLVAIGAHAVRGLVDAVSTFAYLLLSIGPSYCQLLLIFAGFLRHLRRERRFGPYRDWRITRDRIALFQT</sequence>
<evidence type="ECO:0000313" key="3">
    <source>
        <dbReference type="Proteomes" id="UP001216558"/>
    </source>
</evidence>
<organism evidence="2 3">
    <name type="scientific">Erythrobacter fulvus</name>
    <dbReference type="NCBI Taxonomy" id="2987523"/>
    <lineage>
        <taxon>Bacteria</taxon>
        <taxon>Pseudomonadati</taxon>
        <taxon>Pseudomonadota</taxon>
        <taxon>Alphaproteobacteria</taxon>
        <taxon>Sphingomonadales</taxon>
        <taxon>Erythrobacteraceae</taxon>
        <taxon>Erythrobacter/Porphyrobacter group</taxon>
        <taxon>Erythrobacter</taxon>
    </lineage>
</organism>